<dbReference type="RefSeq" id="WP_090847994.1">
    <property type="nucleotide sequence ID" value="NZ_FNXG01000003.1"/>
</dbReference>
<evidence type="ECO:0000256" key="3">
    <source>
        <dbReference type="ARBA" id="ARBA00022448"/>
    </source>
</evidence>
<dbReference type="InterPro" id="IPR003211">
    <property type="entry name" value="AmiSUreI_transpt"/>
</dbReference>
<feature type="transmembrane region" description="Helical" evidence="8">
    <location>
        <begin position="87"/>
        <end position="107"/>
    </location>
</feature>
<evidence type="ECO:0000256" key="1">
    <source>
        <dbReference type="ARBA" id="ARBA00004651"/>
    </source>
</evidence>
<protein>
    <submittedName>
        <fullName evidence="9">AmiS/UreI family transporter</fullName>
    </submittedName>
</protein>
<sequence>MQLGFVLFYVGAVLILNGIWMLGRIADREIVVINLVTACVSGGVVIHDGFGAGADLASVRNATLSLLFATTYLWVAYNRLTGMDGRGLGWFSLVVAVTALPVSLRAFAEAGTLAEGWMAVNWLVWAALWLLYFLLLAVGRPVERLTAWFTLLTGVFTGWLPGFLMIEGVI</sequence>
<dbReference type="AlphaFoldDB" id="A0A1H6MAH5"/>
<comment type="subcellular location">
    <subcellularLocation>
        <location evidence="1">Cell membrane</location>
        <topology evidence="1">Multi-pass membrane protein</topology>
    </subcellularLocation>
</comment>
<evidence type="ECO:0000256" key="8">
    <source>
        <dbReference type="SAM" id="Phobius"/>
    </source>
</evidence>
<gene>
    <name evidence="9" type="ORF">SAMN04488075_2069</name>
</gene>
<keyword evidence="6 8" id="KW-1133">Transmembrane helix</keyword>
<evidence type="ECO:0000256" key="4">
    <source>
        <dbReference type="ARBA" id="ARBA00022475"/>
    </source>
</evidence>
<feature type="transmembrane region" description="Helical" evidence="8">
    <location>
        <begin position="30"/>
        <end position="50"/>
    </location>
</feature>
<dbReference type="Pfam" id="PF02293">
    <property type="entry name" value="AmiS_UreI"/>
    <property type="match status" value="1"/>
</dbReference>
<dbReference type="Proteomes" id="UP000199125">
    <property type="component" value="Unassembled WGS sequence"/>
</dbReference>
<keyword evidence="4" id="KW-1003">Cell membrane</keyword>
<keyword evidence="5 8" id="KW-0812">Transmembrane</keyword>
<feature type="transmembrane region" description="Helical" evidence="8">
    <location>
        <begin position="56"/>
        <end position="75"/>
    </location>
</feature>
<evidence type="ECO:0000256" key="2">
    <source>
        <dbReference type="ARBA" id="ARBA00010068"/>
    </source>
</evidence>
<dbReference type="OrthoDB" id="6636366at2"/>
<dbReference type="EMBL" id="FNXG01000003">
    <property type="protein sequence ID" value="SEH98372.1"/>
    <property type="molecule type" value="Genomic_DNA"/>
</dbReference>
<accession>A0A1H6MAH5</accession>
<organism evidence="9 10">
    <name type="scientific">Paracoccus alkenifer</name>
    <dbReference type="NCBI Taxonomy" id="65735"/>
    <lineage>
        <taxon>Bacteria</taxon>
        <taxon>Pseudomonadati</taxon>
        <taxon>Pseudomonadota</taxon>
        <taxon>Alphaproteobacteria</taxon>
        <taxon>Rhodobacterales</taxon>
        <taxon>Paracoccaceae</taxon>
        <taxon>Paracoccus</taxon>
    </lineage>
</organism>
<feature type="transmembrane region" description="Helical" evidence="8">
    <location>
        <begin position="119"/>
        <end position="138"/>
    </location>
</feature>
<keyword evidence="7 8" id="KW-0472">Membrane</keyword>
<dbReference type="GO" id="GO:0005886">
    <property type="term" value="C:plasma membrane"/>
    <property type="evidence" value="ECO:0007669"/>
    <property type="project" value="UniProtKB-SubCell"/>
</dbReference>
<dbReference type="CDD" id="cd13747">
    <property type="entry name" value="UreI_AmiS_like_1"/>
    <property type="match status" value="1"/>
</dbReference>
<evidence type="ECO:0000256" key="5">
    <source>
        <dbReference type="ARBA" id="ARBA00022692"/>
    </source>
</evidence>
<feature type="transmembrane region" description="Helical" evidence="8">
    <location>
        <begin position="6"/>
        <end position="23"/>
    </location>
</feature>
<dbReference type="Gene3D" id="1.25.40.600">
    <property type="match status" value="1"/>
</dbReference>
<evidence type="ECO:0000313" key="10">
    <source>
        <dbReference type="Proteomes" id="UP000199125"/>
    </source>
</evidence>
<dbReference type="STRING" id="65735.SAMN04488075_2069"/>
<evidence type="ECO:0000256" key="7">
    <source>
        <dbReference type="ARBA" id="ARBA00023136"/>
    </source>
</evidence>
<proteinExistence type="inferred from homology"/>
<name>A0A1H6MAH5_9RHOB</name>
<dbReference type="InterPro" id="IPR038523">
    <property type="entry name" value="AmiSUreI_transpt_sf"/>
</dbReference>
<feature type="transmembrane region" description="Helical" evidence="8">
    <location>
        <begin position="145"/>
        <end position="166"/>
    </location>
</feature>
<evidence type="ECO:0000313" key="9">
    <source>
        <dbReference type="EMBL" id="SEH98372.1"/>
    </source>
</evidence>
<keyword evidence="3" id="KW-0813">Transport</keyword>
<keyword evidence="10" id="KW-1185">Reference proteome</keyword>
<evidence type="ECO:0000256" key="6">
    <source>
        <dbReference type="ARBA" id="ARBA00022989"/>
    </source>
</evidence>
<comment type="similarity">
    <text evidence="2">Belongs to the AmiS/UreI family.</text>
</comment>
<reference evidence="10" key="1">
    <citation type="submission" date="2016-10" db="EMBL/GenBank/DDBJ databases">
        <authorList>
            <person name="Varghese N."/>
            <person name="Submissions S."/>
        </authorList>
    </citation>
    <scope>NUCLEOTIDE SEQUENCE [LARGE SCALE GENOMIC DNA]</scope>
    <source>
        <strain evidence="10">DSM 11593</strain>
    </source>
</reference>